<organism evidence="4 5">
    <name type="scientific">Luteibacter jiangsuensis</name>
    <dbReference type="NCBI Taxonomy" id="637577"/>
    <lineage>
        <taxon>Bacteria</taxon>
        <taxon>Pseudomonadati</taxon>
        <taxon>Pseudomonadota</taxon>
        <taxon>Gammaproteobacteria</taxon>
        <taxon>Lysobacterales</taxon>
        <taxon>Rhodanobacteraceae</taxon>
        <taxon>Luteibacter</taxon>
    </lineage>
</organism>
<dbReference type="SUPFAM" id="SSF55486">
    <property type="entry name" value="Metalloproteases ('zincins'), catalytic domain"/>
    <property type="match status" value="1"/>
</dbReference>
<feature type="signal peptide" evidence="2">
    <location>
        <begin position="1"/>
        <end position="24"/>
    </location>
</feature>
<dbReference type="RefSeq" id="WP_167124240.1">
    <property type="nucleotide sequence ID" value="NZ_JAAQQR010000002.1"/>
</dbReference>
<dbReference type="EMBL" id="JAAQQR010000002">
    <property type="protein sequence ID" value="NID04535.1"/>
    <property type="molecule type" value="Genomic_DNA"/>
</dbReference>
<comment type="caution">
    <text evidence="4">The sequence shown here is derived from an EMBL/GenBank/DDBJ whole genome shotgun (WGS) entry which is preliminary data.</text>
</comment>
<feature type="domain" description="Peptidase M12B" evidence="3">
    <location>
        <begin position="197"/>
        <end position="429"/>
    </location>
</feature>
<evidence type="ECO:0000259" key="3">
    <source>
        <dbReference type="PROSITE" id="PS50215"/>
    </source>
</evidence>
<keyword evidence="2" id="KW-0732">Signal</keyword>
<keyword evidence="5" id="KW-1185">Reference proteome</keyword>
<dbReference type="InterPro" id="IPR001590">
    <property type="entry name" value="Peptidase_M12B"/>
</dbReference>
<evidence type="ECO:0000313" key="5">
    <source>
        <dbReference type="Proteomes" id="UP001429601"/>
    </source>
</evidence>
<evidence type="ECO:0000256" key="2">
    <source>
        <dbReference type="SAM" id="SignalP"/>
    </source>
</evidence>
<name>A0ABX0Q3J1_9GAMM</name>
<evidence type="ECO:0000256" key="1">
    <source>
        <dbReference type="SAM" id="MobiDB-lite"/>
    </source>
</evidence>
<feature type="compositionally biased region" description="Low complexity" evidence="1">
    <location>
        <begin position="175"/>
        <end position="186"/>
    </location>
</feature>
<evidence type="ECO:0000313" key="4">
    <source>
        <dbReference type="EMBL" id="NID04535.1"/>
    </source>
</evidence>
<protein>
    <recommendedName>
        <fullName evidence="3">Peptidase M12B domain-containing protein</fullName>
    </recommendedName>
</protein>
<dbReference type="InterPro" id="IPR024079">
    <property type="entry name" value="MetalloPept_cat_dom_sf"/>
</dbReference>
<gene>
    <name evidence="4" type="ORF">HBF26_06540</name>
</gene>
<dbReference type="PROSITE" id="PS50215">
    <property type="entry name" value="ADAM_MEPRO"/>
    <property type="match status" value="1"/>
</dbReference>
<feature type="region of interest" description="Disordered" evidence="1">
    <location>
        <begin position="165"/>
        <end position="191"/>
    </location>
</feature>
<accession>A0ABX0Q3J1</accession>
<proteinExistence type="predicted"/>
<dbReference type="Pfam" id="PF13583">
    <property type="entry name" value="Reprolysin_4"/>
    <property type="match status" value="1"/>
</dbReference>
<dbReference type="Proteomes" id="UP001429601">
    <property type="component" value="Unassembled WGS sequence"/>
</dbReference>
<sequence>MRTRHPIIYALSGLLALVSSAVRADESLWRDAPKVQQRPSARLAPTPPASTRRVILDRDAFAKTMRRMGSATSSVELPLPGGGSSTFTLRPSGVIPPGLASRYPELKSMRGEDAHGRRARVDMGPDGIGAAVSDPAGDWFVRPEAPADPGIAPADRYHEIVRRSASRTRAHAETMEGTAATGTNETSRPRTDTGVYRTLRIAMTATPSYTKSHGGTRAQALQGIVTAINRINRIYERDLGVHLVLAEDNDKLVFTPNHTDPFVDLDPDDESYDREMALRNVEVVARTLSEDAFDVGHLLDARRDSGIVGAVGTTCTRWTGKPEDRALAKAAGMTGNAKPFGDPFHVDFIAHELGHQFGASHTFNGCAREQWAAGTALEPGSGSTVMGYAGLCGAYDLQSQSDDYFHGISIEEVGAWLAGPGGACAVTEPARVRTPWLDTEGWERPLTVPARTAFQLAGTAQFAEPDAQLSYTFEQMDLGDFQFDAILSDRGTGPLFRSRKPNADGTQTFPAMAVLLGIEPPDQGDTLPTSDRRLRFRMTVRDEHEGLRSPAVYADRTVRVVDTGRAFAITTPAQAATLRRGSRRAVRWDTADTVKPPIACPSVRIDLSVDGGFTFLATPLARQVPNEGQARVQIPADIAASSDARIRVACADGRFFALSPRIQVR</sequence>
<feature type="chain" id="PRO_5046835854" description="Peptidase M12B domain-containing protein" evidence="2">
    <location>
        <begin position="25"/>
        <end position="665"/>
    </location>
</feature>
<dbReference type="Gene3D" id="3.40.390.10">
    <property type="entry name" value="Collagenase (Catalytic Domain)"/>
    <property type="match status" value="1"/>
</dbReference>
<reference evidence="4 5" key="1">
    <citation type="journal article" date="2011" name="Curr. Microbiol.">
        <title>Luteibacter jiangsuensis sp. nov.: a methamidophos-degrading bacterium isolated from a methamidophos-manufacturing factory.</title>
        <authorList>
            <person name="Wang L."/>
            <person name="Wang G.L."/>
            <person name="Li S.P."/>
            <person name="Jiang J.D."/>
        </authorList>
    </citation>
    <scope>NUCLEOTIDE SEQUENCE [LARGE SCALE GENOMIC DNA]</scope>
    <source>
        <strain evidence="4 5">CGMCC 1.10133</strain>
    </source>
</reference>